<proteinExistence type="predicted"/>
<name>A0A816N012_BRANA</name>
<evidence type="ECO:0000313" key="1">
    <source>
        <dbReference type="EMBL" id="CAF2027612.1"/>
    </source>
</evidence>
<organism evidence="1">
    <name type="scientific">Brassica napus</name>
    <name type="common">Rape</name>
    <dbReference type="NCBI Taxonomy" id="3708"/>
    <lineage>
        <taxon>Eukaryota</taxon>
        <taxon>Viridiplantae</taxon>
        <taxon>Streptophyta</taxon>
        <taxon>Embryophyta</taxon>
        <taxon>Tracheophyta</taxon>
        <taxon>Spermatophyta</taxon>
        <taxon>Magnoliopsida</taxon>
        <taxon>eudicotyledons</taxon>
        <taxon>Gunneridae</taxon>
        <taxon>Pentapetalae</taxon>
        <taxon>rosids</taxon>
        <taxon>malvids</taxon>
        <taxon>Brassicales</taxon>
        <taxon>Brassicaceae</taxon>
        <taxon>Brassiceae</taxon>
        <taxon>Brassica</taxon>
    </lineage>
</organism>
<protein>
    <submittedName>
        <fullName evidence="1">(rape) hypothetical protein</fullName>
    </submittedName>
</protein>
<dbReference type="EMBL" id="HG994371">
    <property type="protein sequence ID" value="CAF2027612.1"/>
    <property type="molecule type" value="Genomic_DNA"/>
</dbReference>
<reference evidence="1" key="1">
    <citation type="submission" date="2021-01" db="EMBL/GenBank/DDBJ databases">
        <authorList>
            <consortium name="Genoscope - CEA"/>
            <person name="William W."/>
        </authorList>
    </citation>
    <scope>NUCLEOTIDE SEQUENCE</scope>
</reference>
<accession>A0A816N012</accession>
<gene>
    <name evidence="1" type="ORF">DARMORV10_C07P53360.1</name>
</gene>
<sequence>MRLREEQDAAYGVALEADQVCAFSLLGKLAGRGSAFRERSCCEAMQRGRRSSGERDQSEKLGDKRMFHIHI</sequence>
<dbReference type="AlphaFoldDB" id="A0A816N012"/>
<dbReference type="Proteomes" id="UP001295469">
    <property type="component" value="Chromosome C07"/>
</dbReference>